<dbReference type="EMBL" id="LAZR01001572">
    <property type="protein sequence ID" value="KKN42572.1"/>
    <property type="molecule type" value="Genomic_DNA"/>
</dbReference>
<evidence type="ECO:0000256" key="3">
    <source>
        <dbReference type="ARBA" id="ARBA00022692"/>
    </source>
</evidence>
<accession>A0A0F9R088</accession>
<dbReference type="InterPro" id="IPR012910">
    <property type="entry name" value="Plug_dom"/>
</dbReference>
<feature type="domain" description="TonB-dependent receptor plug" evidence="8">
    <location>
        <begin position="65"/>
        <end position="170"/>
    </location>
</feature>
<dbReference type="Pfam" id="PF00593">
    <property type="entry name" value="TonB_dep_Rec_b-barrel"/>
    <property type="match status" value="1"/>
</dbReference>
<evidence type="ECO:0008006" key="10">
    <source>
        <dbReference type="Google" id="ProtNLM"/>
    </source>
</evidence>
<feature type="domain" description="TonB-dependent receptor-like beta-barrel" evidence="7">
    <location>
        <begin position="374"/>
        <end position="804"/>
    </location>
</feature>
<dbReference type="Pfam" id="PF07715">
    <property type="entry name" value="Plug"/>
    <property type="match status" value="1"/>
</dbReference>
<dbReference type="GO" id="GO:0009279">
    <property type="term" value="C:cell outer membrane"/>
    <property type="evidence" value="ECO:0007669"/>
    <property type="project" value="UniProtKB-SubCell"/>
</dbReference>
<keyword evidence="2" id="KW-0813">Transport</keyword>
<comment type="subcellular location">
    <subcellularLocation>
        <location evidence="1">Cell outer membrane</location>
        <topology evidence="1">Multi-pass membrane protein</topology>
    </subcellularLocation>
</comment>
<evidence type="ECO:0000313" key="9">
    <source>
        <dbReference type="EMBL" id="KKN42572.1"/>
    </source>
</evidence>
<sequence>MTAGYKAMNIHLDNTQPRLFKRTLLGLAMASSFGANNVTFAEEVNLETVQVFGQAAQVDKALKEQRNSNSIESVVHADGIGQLPDDNAAEALQRIPGVSVEQDQGEGRFVSVRGLAPELNNVTINGTNIPSPESGTRAVALDVLPSELIQSLSVVKTLTPDMDANSLGGTINVRSLSAFDHDGLFYTLSGEGNYDSNVEKTSPKGSGAVSDIFSVGNGTNNLGIAAALSWQERDFGSDNVETGGAWDFSDGAKLEEFDQRDYQITRERLGFGLNFDYKYDNETNFYLRTLYSKFSDTETRQAASIKFDDALSAGEIGNDAEGTRELKDRKETQEVKSFVFGGDKAIGLWTVNGQIGYSQSSEDTPDHIAKAKFEGDSFNNVGFTDNRQPHLTASSSYYNPANFTLDKVELENQYTEDTEKNIKFDIARDFEVNGYASQVKFGSKLSRREKTNDGEAWTYEGNLALADVTSGSVDYSLNQFGPAISTQKLTSQLGNLTKEYNEEDSRINDFEMHEDIDAAYVMNTLDLDSWTIITGLRYEHTDFKAQGTSFDKDSETFSSTTKNNSYGDLLPGLHARYYVDDNTQVRAAWTNTVVRPTFEALTPGVYIDDDKAEFGNPDLDPMKSSNLDLGIEHYMGRAGAVSTFVFYKDISDFVYNTDVAETPGAYENFKEAKTFANGDKAEVYGIEVAYNQKLDWLPGIWSGVIIGANATFSQSDAEISGKNNQREIDLPGQSKRVGNLMLGWENDKLSMRISTNYKSNYLKEVAAIEDKEHDLYVDSQVFVDFSASYFVTKHAQITFEAKNLTDEHYYVYTGKNSYNAQYEEYGPALKIGFTLTDF</sequence>
<dbReference type="SUPFAM" id="SSF56935">
    <property type="entry name" value="Porins"/>
    <property type="match status" value="1"/>
</dbReference>
<dbReference type="InterPro" id="IPR037066">
    <property type="entry name" value="Plug_dom_sf"/>
</dbReference>
<dbReference type="PANTHER" id="PTHR40980:SF4">
    <property type="entry name" value="TONB-DEPENDENT RECEPTOR-LIKE BETA-BARREL DOMAIN-CONTAINING PROTEIN"/>
    <property type="match status" value="1"/>
</dbReference>
<evidence type="ECO:0000256" key="6">
    <source>
        <dbReference type="ARBA" id="ARBA00023237"/>
    </source>
</evidence>
<reference evidence="9" key="1">
    <citation type="journal article" date="2015" name="Nature">
        <title>Complex archaea that bridge the gap between prokaryotes and eukaryotes.</title>
        <authorList>
            <person name="Spang A."/>
            <person name="Saw J.H."/>
            <person name="Jorgensen S.L."/>
            <person name="Zaremba-Niedzwiedzka K."/>
            <person name="Martijn J."/>
            <person name="Lind A.E."/>
            <person name="van Eijk R."/>
            <person name="Schleper C."/>
            <person name="Guy L."/>
            <person name="Ettema T.J."/>
        </authorList>
    </citation>
    <scope>NUCLEOTIDE SEQUENCE</scope>
</reference>
<name>A0A0F9R088_9ZZZZ</name>
<comment type="caution">
    <text evidence="9">The sequence shown here is derived from an EMBL/GenBank/DDBJ whole genome shotgun (WGS) entry which is preliminary data.</text>
</comment>
<dbReference type="Gene3D" id="2.40.170.20">
    <property type="entry name" value="TonB-dependent receptor, beta-barrel domain"/>
    <property type="match status" value="1"/>
</dbReference>
<evidence type="ECO:0000259" key="8">
    <source>
        <dbReference type="Pfam" id="PF07715"/>
    </source>
</evidence>
<evidence type="ECO:0000256" key="5">
    <source>
        <dbReference type="ARBA" id="ARBA00023136"/>
    </source>
</evidence>
<evidence type="ECO:0000256" key="2">
    <source>
        <dbReference type="ARBA" id="ARBA00022448"/>
    </source>
</evidence>
<dbReference type="InterPro" id="IPR036942">
    <property type="entry name" value="Beta-barrel_TonB_sf"/>
</dbReference>
<dbReference type="Gene3D" id="2.170.130.10">
    <property type="entry name" value="TonB-dependent receptor, plug domain"/>
    <property type="match status" value="1"/>
</dbReference>
<dbReference type="InterPro" id="IPR010104">
    <property type="entry name" value="TonB_rcpt_bac"/>
</dbReference>
<keyword evidence="4" id="KW-0798">TonB box</keyword>
<evidence type="ECO:0000256" key="4">
    <source>
        <dbReference type="ARBA" id="ARBA00023077"/>
    </source>
</evidence>
<keyword evidence="3" id="KW-0812">Transmembrane</keyword>
<proteinExistence type="predicted"/>
<dbReference type="PANTHER" id="PTHR40980">
    <property type="entry name" value="PLUG DOMAIN-CONTAINING PROTEIN"/>
    <property type="match status" value="1"/>
</dbReference>
<keyword evidence="6" id="KW-0998">Cell outer membrane</keyword>
<dbReference type="PROSITE" id="PS52016">
    <property type="entry name" value="TONB_DEPENDENT_REC_3"/>
    <property type="match status" value="1"/>
</dbReference>
<evidence type="ECO:0000259" key="7">
    <source>
        <dbReference type="Pfam" id="PF00593"/>
    </source>
</evidence>
<dbReference type="AlphaFoldDB" id="A0A0F9R088"/>
<dbReference type="NCBIfam" id="TIGR01782">
    <property type="entry name" value="TonB-Xanth-Caul"/>
    <property type="match status" value="1"/>
</dbReference>
<dbReference type="InterPro" id="IPR039426">
    <property type="entry name" value="TonB-dep_rcpt-like"/>
</dbReference>
<protein>
    <recommendedName>
        <fullName evidence="10">TonB-dependent receptor</fullName>
    </recommendedName>
</protein>
<dbReference type="CDD" id="cd01347">
    <property type="entry name" value="ligand_gated_channel"/>
    <property type="match status" value="1"/>
</dbReference>
<evidence type="ECO:0000256" key="1">
    <source>
        <dbReference type="ARBA" id="ARBA00004571"/>
    </source>
</evidence>
<keyword evidence="5" id="KW-0472">Membrane</keyword>
<gene>
    <name evidence="9" type="ORF">LCGC14_0711960</name>
</gene>
<dbReference type="InterPro" id="IPR000531">
    <property type="entry name" value="Beta-barrel_TonB"/>
</dbReference>
<organism evidence="9">
    <name type="scientific">marine sediment metagenome</name>
    <dbReference type="NCBI Taxonomy" id="412755"/>
    <lineage>
        <taxon>unclassified sequences</taxon>
        <taxon>metagenomes</taxon>
        <taxon>ecological metagenomes</taxon>
    </lineage>
</organism>